<comment type="subcellular location">
    <subcellularLocation>
        <location evidence="1">Membrane</location>
        <topology evidence="1">Multi-pass membrane protein</topology>
    </subcellularLocation>
</comment>
<feature type="region of interest" description="Disordered" evidence="9">
    <location>
        <begin position="1"/>
        <end position="25"/>
    </location>
</feature>
<organism evidence="13 14">
    <name type="scientific">Terrihabitans rhizophilus</name>
    <dbReference type="NCBI Taxonomy" id="3092662"/>
    <lineage>
        <taxon>Bacteria</taxon>
        <taxon>Pseudomonadati</taxon>
        <taxon>Pseudomonadota</taxon>
        <taxon>Alphaproteobacteria</taxon>
        <taxon>Hyphomicrobiales</taxon>
        <taxon>Terrihabitans</taxon>
    </lineage>
</organism>
<keyword evidence="5" id="KW-0864">Zinc transport</keyword>
<comment type="caution">
    <text evidence="13">The sequence shown here is derived from an EMBL/GenBank/DDBJ whole genome shotgun (WGS) entry which is preliminary data.</text>
</comment>
<dbReference type="Proteomes" id="UP001274321">
    <property type="component" value="Unassembled WGS sequence"/>
</dbReference>
<evidence type="ECO:0000313" key="14">
    <source>
        <dbReference type="Proteomes" id="UP001274321"/>
    </source>
</evidence>
<evidence type="ECO:0000259" key="11">
    <source>
        <dbReference type="Pfam" id="PF01545"/>
    </source>
</evidence>
<evidence type="ECO:0000256" key="7">
    <source>
        <dbReference type="ARBA" id="ARBA00023065"/>
    </source>
</evidence>
<evidence type="ECO:0000256" key="2">
    <source>
        <dbReference type="ARBA" id="ARBA00008873"/>
    </source>
</evidence>
<evidence type="ECO:0000256" key="10">
    <source>
        <dbReference type="SAM" id="Phobius"/>
    </source>
</evidence>
<dbReference type="Pfam" id="PF16916">
    <property type="entry name" value="ZT_dimer"/>
    <property type="match status" value="1"/>
</dbReference>
<feature type="transmembrane region" description="Helical" evidence="10">
    <location>
        <begin position="57"/>
        <end position="78"/>
    </location>
</feature>
<feature type="domain" description="Cation efflux protein transmembrane" evidence="11">
    <location>
        <begin position="33"/>
        <end position="222"/>
    </location>
</feature>
<keyword evidence="4 10" id="KW-0812">Transmembrane</keyword>
<evidence type="ECO:0000259" key="12">
    <source>
        <dbReference type="Pfam" id="PF16916"/>
    </source>
</evidence>
<dbReference type="InterPro" id="IPR027470">
    <property type="entry name" value="Cation_efflux_CTD"/>
</dbReference>
<feature type="transmembrane region" description="Helical" evidence="10">
    <location>
        <begin position="31"/>
        <end position="51"/>
    </location>
</feature>
<feature type="transmembrane region" description="Helical" evidence="10">
    <location>
        <begin position="164"/>
        <end position="191"/>
    </location>
</feature>
<dbReference type="RefSeq" id="WP_319842626.1">
    <property type="nucleotide sequence ID" value="NZ_JAXAFJ010000001.1"/>
</dbReference>
<dbReference type="PANTHER" id="PTHR11562:SF17">
    <property type="entry name" value="RE54080P-RELATED"/>
    <property type="match status" value="1"/>
</dbReference>
<evidence type="ECO:0000256" key="9">
    <source>
        <dbReference type="SAM" id="MobiDB-lite"/>
    </source>
</evidence>
<proteinExistence type="inferred from homology"/>
<keyword evidence="7" id="KW-0406">Ion transport</keyword>
<feature type="transmembrane region" description="Helical" evidence="10">
    <location>
        <begin position="98"/>
        <end position="117"/>
    </location>
</feature>
<evidence type="ECO:0000313" key="13">
    <source>
        <dbReference type="EMBL" id="MDX6804499.1"/>
    </source>
</evidence>
<dbReference type="InterPro" id="IPR058533">
    <property type="entry name" value="Cation_efflux_TM"/>
</dbReference>
<feature type="transmembrane region" description="Helical" evidence="10">
    <location>
        <begin position="129"/>
        <end position="152"/>
    </location>
</feature>
<dbReference type="PANTHER" id="PTHR11562">
    <property type="entry name" value="CATION EFFLUX PROTEIN/ ZINC TRANSPORTER"/>
    <property type="match status" value="1"/>
</dbReference>
<dbReference type="InterPro" id="IPR027469">
    <property type="entry name" value="Cation_efflux_TMD_sf"/>
</dbReference>
<evidence type="ECO:0000256" key="6">
    <source>
        <dbReference type="ARBA" id="ARBA00022989"/>
    </source>
</evidence>
<dbReference type="InterPro" id="IPR002524">
    <property type="entry name" value="Cation_efflux"/>
</dbReference>
<dbReference type="NCBIfam" id="TIGR01297">
    <property type="entry name" value="CDF"/>
    <property type="match status" value="1"/>
</dbReference>
<protein>
    <submittedName>
        <fullName evidence="13">Cation diffusion facilitator family transporter</fullName>
    </submittedName>
</protein>
<dbReference type="Gene3D" id="1.20.1510.10">
    <property type="entry name" value="Cation efflux protein transmembrane domain"/>
    <property type="match status" value="1"/>
</dbReference>
<evidence type="ECO:0000256" key="1">
    <source>
        <dbReference type="ARBA" id="ARBA00004141"/>
    </source>
</evidence>
<keyword evidence="14" id="KW-1185">Reference proteome</keyword>
<dbReference type="InterPro" id="IPR050681">
    <property type="entry name" value="CDF/SLC30A"/>
</dbReference>
<evidence type="ECO:0000256" key="3">
    <source>
        <dbReference type="ARBA" id="ARBA00022448"/>
    </source>
</evidence>
<gene>
    <name evidence="13" type="ORF">SCD90_00350</name>
</gene>
<feature type="domain" description="Cation efflux protein cytoplasmic" evidence="12">
    <location>
        <begin position="237"/>
        <end position="299"/>
    </location>
</feature>
<accession>A0ABU4RI42</accession>
<dbReference type="SUPFAM" id="SSF161111">
    <property type="entry name" value="Cation efflux protein transmembrane domain-like"/>
    <property type="match status" value="1"/>
</dbReference>
<evidence type="ECO:0000256" key="5">
    <source>
        <dbReference type="ARBA" id="ARBA00022906"/>
    </source>
</evidence>
<sequence length="348" mass="36616">MAHDHHAHDHSGHGHGGHGHDHTHGASERSIGIAAALTGVFMIAELAGGLVSGSLALIADAGHMFIDFASLAFAFIAFRMTRRPADALRTYGYDRLQVLVAFANGLILFPVAGWIIWEAVERLQSPAPVLGGLMLWVAVGGLLVNIAAFFVLHGADKDNVNIRGALLHVLGDMLGSVGAIAAALIIMLTGWTPIDPILSVVVSVIILGGAWRLVRDSGSILLEAAPASLNTGEIGQAIVGDVPQVTEVHHVHLWSITEKRRMATLHACLVPGSDPVTSTRAIKQVLTERFGIGHATVEIGYGACEAQHVCASPAASEQVQGRENSHEAGGCGHSHDHGHGHAHRWLPA</sequence>
<evidence type="ECO:0000256" key="8">
    <source>
        <dbReference type="ARBA" id="ARBA00023136"/>
    </source>
</evidence>
<dbReference type="Pfam" id="PF01545">
    <property type="entry name" value="Cation_efflux"/>
    <property type="match status" value="1"/>
</dbReference>
<keyword evidence="6 10" id="KW-1133">Transmembrane helix</keyword>
<comment type="similarity">
    <text evidence="2">Belongs to the cation diffusion facilitator (CDF) transporter (TC 2.A.4) family. SLC30A subfamily.</text>
</comment>
<feature type="region of interest" description="Disordered" evidence="9">
    <location>
        <begin position="315"/>
        <end position="348"/>
    </location>
</feature>
<name>A0ABU4RI42_9HYPH</name>
<keyword evidence="8 10" id="KW-0472">Membrane</keyword>
<dbReference type="EMBL" id="JAXAFJ010000001">
    <property type="protein sequence ID" value="MDX6804499.1"/>
    <property type="molecule type" value="Genomic_DNA"/>
</dbReference>
<dbReference type="SUPFAM" id="SSF160240">
    <property type="entry name" value="Cation efflux protein cytoplasmic domain-like"/>
    <property type="match status" value="1"/>
</dbReference>
<dbReference type="InterPro" id="IPR036837">
    <property type="entry name" value="Cation_efflux_CTD_sf"/>
</dbReference>
<keyword evidence="5" id="KW-0862">Zinc</keyword>
<feature type="transmembrane region" description="Helical" evidence="10">
    <location>
        <begin position="197"/>
        <end position="214"/>
    </location>
</feature>
<reference evidence="13 14" key="1">
    <citation type="submission" date="2023-11" db="EMBL/GenBank/DDBJ databases">
        <authorList>
            <person name="Bao R."/>
        </authorList>
    </citation>
    <scope>NUCLEOTIDE SEQUENCE [LARGE SCALE GENOMIC DNA]</scope>
    <source>
        <strain evidence="13 14">PJ23</strain>
    </source>
</reference>
<keyword evidence="3" id="KW-0813">Transport</keyword>
<evidence type="ECO:0000256" key="4">
    <source>
        <dbReference type="ARBA" id="ARBA00022692"/>
    </source>
</evidence>